<evidence type="ECO:0000313" key="1">
    <source>
        <dbReference type="EMBL" id="TCK57787.1"/>
    </source>
</evidence>
<keyword evidence="2" id="KW-1185">Reference proteome</keyword>
<dbReference type="OrthoDB" id="6981219at2"/>
<dbReference type="EMBL" id="SMGD01000012">
    <property type="protein sequence ID" value="TCK57787.1"/>
    <property type="molecule type" value="Genomic_DNA"/>
</dbReference>
<gene>
    <name evidence="1" type="ORF">EV690_1483</name>
</gene>
<dbReference type="AlphaFoldDB" id="A0A4R1K1V6"/>
<reference evidence="1 2" key="1">
    <citation type="submission" date="2019-03" db="EMBL/GenBank/DDBJ databases">
        <title>Genomic Encyclopedia of Type Strains, Phase IV (KMG-IV): sequencing the most valuable type-strain genomes for metagenomic binning, comparative biology and taxonomic classification.</title>
        <authorList>
            <person name="Goeker M."/>
        </authorList>
    </citation>
    <scope>NUCLEOTIDE SEQUENCE [LARGE SCALE GENOMIC DNA]</scope>
    <source>
        <strain evidence="1 2">DSM 18577</strain>
    </source>
</reference>
<accession>A0A4R1K1V6</accession>
<dbReference type="RefSeq" id="WP_131912330.1">
    <property type="nucleotide sequence ID" value="NZ_OU594967.1"/>
</dbReference>
<comment type="caution">
    <text evidence="1">The sequence shown here is derived from an EMBL/GenBank/DDBJ whole genome shotgun (WGS) entry which is preliminary data.</text>
</comment>
<dbReference type="NCBIfam" id="NF047539">
    <property type="entry name" value="XAC2610_fam"/>
    <property type="match status" value="1"/>
</dbReference>
<dbReference type="InterPro" id="IPR058087">
    <property type="entry name" value="XAC2610_dom"/>
</dbReference>
<evidence type="ECO:0000313" key="2">
    <source>
        <dbReference type="Proteomes" id="UP000295565"/>
    </source>
</evidence>
<organism evidence="1 2">
    <name type="scientific">Celerinatantimonas diazotrophica</name>
    <dbReference type="NCBI Taxonomy" id="412034"/>
    <lineage>
        <taxon>Bacteria</taxon>
        <taxon>Pseudomonadati</taxon>
        <taxon>Pseudomonadota</taxon>
        <taxon>Gammaproteobacteria</taxon>
        <taxon>Celerinatantimonadaceae</taxon>
        <taxon>Celerinatantimonas</taxon>
    </lineage>
</organism>
<sequence length="304" mass="34591">MMNNQAWRAIWPYLSCPYELFLHVFYNKLTLKWRLWGSTIVGFFLCAGAQGAQYSGTLGKLPITFQLDEGAALYFYDRYRTPIDLDSAPSVGQNALLFIETNAEGKPVGEFHLQVNGQRLVGYWCNVKTHQHLSVHLKPSTDPRGVIQSSSFKNRYIRVKCLQGGAQMMMIDKSSDQLSQQLMVESSACQSMYNVVVGDYNFDGFADFSTSGQYFAGPNTTRNYYLYQPQKKQYRFNQALSMLVTLSFNQQSKIVTSTNQCCAGRSISVDHYRWQANELKQVDGVCYKRNDDGELVAKARKACY</sequence>
<protein>
    <submittedName>
        <fullName evidence="1">Uncharacterized protein</fullName>
    </submittedName>
</protein>
<name>A0A4R1K1V6_9GAMM</name>
<proteinExistence type="predicted"/>
<dbReference type="Proteomes" id="UP000295565">
    <property type="component" value="Unassembled WGS sequence"/>
</dbReference>